<dbReference type="SUPFAM" id="SSF81342">
    <property type="entry name" value="Transmembrane di-heme cytochromes"/>
    <property type="match status" value="1"/>
</dbReference>
<keyword evidence="1" id="KW-1133">Transmembrane helix</keyword>
<dbReference type="GO" id="GO:0016020">
    <property type="term" value="C:membrane"/>
    <property type="evidence" value="ECO:0007669"/>
    <property type="project" value="InterPro"/>
</dbReference>
<evidence type="ECO:0000259" key="2">
    <source>
        <dbReference type="PROSITE" id="PS51002"/>
    </source>
</evidence>
<dbReference type="InterPro" id="IPR016174">
    <property type="entry name" value="Di-haem_cyt_TM"/>
</dbReference>
<dbReference type="AlphaFoldDB" id="A0A2T2WET3"/>
<dbReference type="Pfam" id="PF13631">
    <property type="entry name" value="Cytochrom_B_N_2"/>
    <property type="match status" value="1"/>
</dbReference>
<dbReference type="Proteomes" id="UP000242705">
    <property type="component" value="Unassembled WGS sequence"/>
</dbReference>
<keyword evidence="1" id="KW-0812">Transmembrane</keyword>
<keyword evidence="1" id="KW-0472">Membrane</keyword>
<dbReference type="EMBL" id="PXYX01000132">
    <property type="protein sequence ID" value="PSR20739.1"/>
    <property type="molecule type" value="Genomic_DNA"/>
</dbReference>
<dbReference type="InterPro" id="IPR005797">
    <property type="entry name" value="Cyt_b/b6_N"/>
</dbReference>
<feature type="domain" description="Cytochrome b/b6 N-terminal region profile" evidence="2">
    <location>
        <begin position="1"/>
        <end position="192"/>
    </location>
</feature>
<dbReference type="PANTHER" id="PTHR19271:SF16">
    <property type="entry name" value="CYTOCHROME B"/>
    <property type="match status" value="1"/>
</dbReference>
<protein>
    <submittedName>
        <fullName evidence="3">Cytochrome B6</fullName>
    </submittedName>
</protein>
<proteinExistence type="predicted"/>
<evidence type="ECO:0000256" key="1">
    <source>
        <dbReference type="SAM" id="Phobius"/>
    </source>
</evidence>
<dbReference type="GO" id="GO:0016491">
    <property type="term" value="F:oxidoreductase activity"/>
    <property type="evidence" value="ECO:0007669"/>
    <property type="project" value="InterPro"/>
</dbReference>
<sequence>MNLTLILRQKMGKLFSIDTWLPTELPEYATGFMYTLGSLTASSFVMLLISGIVMAANGPQWWTISHLGFFVRGVHFWSVQAFFFFMVMHLLRVFFSGAWRGGRERTWLLGTLALLIYIPTAFTGYLMRGDFYSQWNAVQAKDGLNALGLAWFNTLNAGQMYGLHVIVFPFVLGYIIAVHIAMVRIKGVVPPYPTHEELIADGAIKAPTPKEVPHVPSGH</sequence>
<dbReference type="GO" id="GO:0009055">
    <property type="term" value="F:electron transfer activity"/>
    <property type="evidence" value="ECO:0007669"/>
    <property type="project" value="InterPro"/>
</dbReference>
<feature type="transmembrane region" description="Helical" evidence="1">
    <location>
        <begin position="161"/>
        <end position="183"/>
    </location>
</feature>
<reference evidence="3 4" key="1">
    <citation type="journal article" date="2014" name="BMC Genomics">
        <title>Comparison of environmental and isolate Sulfobacillus genomes reveals diverse carbon, sulfur, nitrogen, and hydrogen metabolisms.</title>
        <authorList>
            <person name="Justice N.B."/>
            <person name="Norman A."/>
            <person name="Brown C.T."/>
            <person name="Singh A."/>
            <person name="Thomas B.C."/>
            <person name="Banfield J.F."/>
        </authorList>
    </citation>
    <scope>NUCLEOTIDE SEQUENCE [LARGE SCALE GENOMIC DNA]</scope>
    <source>
        <strain evidence="3">AMDSBA5</strain>
    </source>
</reference>
<dbReference type="InterPro" id="IPR027387">
    <property type="entry name" value="Cytb/b6-like_sf"/>
</dbReference>
<evidence type="ECO:0000313" key="4">
    <source>
        <dbReference type="Proteomes" id="UP000242705"/>
    </source>
</evidence>
<dbReference type="PROSITE" id="PS51002">
    <property type="entry name" value="CYTB_NTER"/>
    <property type="match status" value="1"/>
</dbReference>
<dbReference type="GO" id="GO:0022904">
    <property type="term" value="P:respiratory electron transport chain"/>
    <property type="evidence" value="ECO:0007669"/>
    <property type="project" value="InterPro"/>
</dbReference>
<organism evidence="3 4">
    <name type="scientific">Sulfobacillus thermosulfidooxidans</name>
    <dbReference type="NCBI Taxonomy" id="28034"/>
    <lineage>
        <taxon>Bacteria</taxon>
        <taxon>Bacillati</taxon>
        <taxon>Bacillota</taxon>
        <taxon>Clostridia</taxon>
        <taxon>Eubacteriales</taxon>
        <taxon>Clostridiales Family XVII. Incertae Sedis</taxon>
        <taxon>Sulfobacillus</taxon>
    </lineage>
</organism>
<dbReference type="Gene3D" id="1.20.810.10">
    <property type="entry name" value="Cytochrome Bc1 Complex, Chain C"/>
    <property type="match status" value="1"/>
</dbReference>
<feature type="transmembrane region" description="Helical" evidence="1">
    <location>
        <begin position="107"/>
        <end position="127"/>
    </location>
</feature>
<name>A0A2T2WET3_SULTH</name>
<feature type="transmembrane region" description="Helical" evidence="1">
    <location>
        <begin position="32"/>
        <end position="56"/>
    </location>
</feature>
<dbReference type="PANTHER" id="PTHR19271">
    <property type="entry name" value="CYTOCHROME B"/>
    <property type="match status" value="1"/>
</dbReference>
<gene>
    <name evidence="3" type="ORF">C7B47_17790</name>
</gene>
<accession>A0A2T2WET3</accession>
<evidence type="ECO:0000313" key="3">
    <source>
        <dbReference type="EMBL" id="PSR20739.1"/>
    </source>
</evidence>
<comment type="caution">
    <text evidence="3">The sequence shown here is derived from an EMBL/GenBank/DDBJ whole genome shotgun (WGS) entry which is preliminary data.</text>
</comment>
<feature type="transmembrane region" description="Helical" evidence="1">
    <location>
        <begin position="76"/>
        <end position="95"/>
    </location>
</feature>